<dbReference type="PROSITE" id="PS51194">
    <property type="entry name" value="HELICASE_CTER"/>
    <property type="match status" value="1"/>
</dbReference>
<feature type="domain" description="Helicase C-terminal" evidence="15">
    <location>
        <begin position="649"/>
        <end position="824"/>
    </location>
</feature>
<evidence type="ECO:0000256" key="3">
    <source>
        <dbReference type="ARBA" id="ARBA00022741"/>
    </source>
</evidence>
<dbReference type="PANTHER" id="PTHR13710">
    <property type="entry name" value="DNA HELICASE RECQ FAMILY MEMBER"/>
    <property type="match status" value="1"/>
</dbReference>
<feature type="compositionally biased region" description="Basic and acidic residues" evidence="13">
    <location>
        <begin position="307"/>
        <end position="316"/>
    </location>
</feature>
<dbReference type="CDD" id="cd18018">
    <property type="entry name" value="DEXHc_RecQ4-like"/>
    <property type="match status" value="1"/>
</dbReference>
<evidence type="ECO:0000256" key="1">
    <source>
        <dbReference type="ARBA" id="ARBA00004123"/>
    </source>
</evidence>
<feature type="compositionally biased region" description="Basic and acidic residues" evidence="13">
    <location>
        <begin position="273"/>
        <end position="298"/>
    </location>
</feature>
<reference evidence="16" key="1">
    <citation type="submission" date="2020-11" db="EMBL/GenBank/DDBJ databases">
        <authorList>
            <person name="Tran Van P."/>
        </authorList>
    </citation>
    <scope>NUCLEOTIDE SEQUENCE</scope>
</reference>
<keyword evidence="3" id="KW-0547">Nucleotide-binding</keyword>
<dbReference type="Pfam" id="PF00270">
    <property type="entry name" value="DEAD"/>
    <property type="match status" value="1"/>
</dbReference>
<comment type="catalytic activity">
    <reaction evidence="10">
        <text>Couples ATP hydrolysis with the unwinding of duplex DNA by translocating in the 3'-5' direction.</text>
        <dbReference type="EC" id="5.6.2.4"/>
    </reaction>
</comment>
<evidence type="ECO:0000256" key="2">
    <source>
        <dbReference type="ARBA" id="ARBA00005446"/>
    </source>
</evidence>
<dbReference type="GO" id="GO:0016787">
    <property type="term" value="F:hydrolase activity"/>
    <property type="evidence" value="ECO:0007669"/>
    <property type="project" value="UniProtKB-KW"/>
</dbReference>
<dbReference type="SUPFAM" id="SSF52540">
    <property type="entry name" value="P-loop containing nucleoside triphosphate hydrolases"/>
    <property type="match status" value="1"/>
</dbReference>
<keyword evidence="5" id="KW-0347">Helicase</keyword>
<comment type="subcellular location">
    <subcellularLocation>
        <location evidence="1">Nucleus</location>
    </subcellularLocation>
</comment>
<feature type="region of interest" description="Disordered" evidence="13">
    <location>
        <begin position="224"/>
        <end position="250"/>
    </location>
</feature>
<accession>A0A7R9KXZ8</accession>
<evidence type="ECO:0000313" key="17">
    <source>
        <dbReference type="Proteomes" id="UP000759131"/>
    </source>
</evidence>
<evidence type="ECO:0000256" key="12">
    <source>
        <dbReference type="ARBA" id="ARBA00049360"/>
    </source>
</evidence>
<evidence type="ECO:0000313" key="16">
    <source>
        <dbReference type="EMBL" id="CAD7631171.1"/>
    </source>
</evidence>
<dbReference type="Proteomes" id="UP000759131">
    <property type="component" value="Unassembled WGS sequence"/>
</dbReference>
<dbReference type="Pfam" id="PF00271">
    <property type="entry name" value="Helicase_C"/>
    <property type="match status" value="1"/>
</dbReference>
<dbReference type="InterPro" id="IPR014001">
    <property type="entry name" value="Helicase_ATP-bd"/>
</dbReference>
<dbReference type="CDD" id="cd22289">
    <property type="entry name" value="RecQL4_SLD2_NTD"/>
    <property type="match status" value="1"/>
</dbReference>
<evidence type="ECO:0000256" key="4">
    <source>
        <dbReference type="ARBA" id="ARBA00022801"/>
    </source>
</evidence>
<dbReference type="Gene3D" id="1.10.10.1460">
    <property type="match status" value="1"/>
</dbReference>
<evidence type="ECO:0000259" key="14">
    <source>
        <dbReference type="PROSITE" id="PS51192"/>
    </source>
</evidence>
<dbReference type="InterPro" id="IPR011545">
    <property type="entry name" value="DEAD/DEAH_box_helicase_dom"/>
</dbReference>
<evidence type="ECO:0000256" key="5">
    <source>
        <dbReference type="ARBA" id="ARBA00022806"/>
    </source>
</evidence>
<feature type="domain" description="Helicase ATP-binding" evidence="14">
    <location>
        <begin position="454"/>
        <end position="627"/>
    </location>
</feature>
<dbReference type="SMART" id="SM00487">
    <property type="entry name" value="DEXDc"/>
    <property type="match status" value="1"/>
</dbReference>
<feature type="compositionally biased region" description="Polar residues" evidence="13">
    <location>
        <begin position="136"/>
        <end position="148"/>
    </location>
</feature>
<dbReference type="NCBIfam" id="TIGR00614">
    <property type="entry name" value="recQ_fam"/>
    <property type="match status" value="1"/>
</dbReference>
<feature type="compositionally biased region" description="Low complexity" evidence="13">
    <location>
        <begin position="231"/>
        <end position="244"/>
    </location>
</feature>
<proteinExistence type="inferred from homology"/>
<dbReference type="GO" id="GO:0005634">
    <property type="term" value="C:nucleus"/>
    <property type="evidence" value="ECO:0007669"/>
    <property type="project" value="UniProtKB-SubCell"/>
</dbReference>
<dbReference type="PROSITE" id="PS51192">
    <property type="entry name" value="HELICASE_ATP_BIND_1"/>
    <property type="match status" value="1"/>
</dbReference>
<dbReference type="GO" id="GO:0005694">
    <property type="term" value="C:chromosome"/>
    <property type="evidence" value="ECO:0007669"/>
    <property type="project" value="TreeGrafter"/>
</dbReference>
<dbReference type="GO" id="GO:0003677">
    <property type="term" value="F:DNA binding"/>
    <property type="evidence" value="ECO:0007669"/>
    <property type="project" value="UniProtKB-KW"/>
</dbReference>
<dbReference type="GO" id="GO:0000724">
    <property type="term" value="P:double-strand break repair via homologous recombination"/>
    <property type="evidence" value="ECO:0007669"/>
    <property type="project" value="TreeGrafter"/>
</dbReference>
<evidence type="ECO:0000256" key="11">
    <source>
        <dbReference type="ARBA" id="ARBA00034808"/>
    </source>
</evidence>
<sequence>MSDSNARQLSALKVRIKRWEKEFVDSSGRKPSKQDIDADPHVKNDYRMYWKCMKKSNASEIWSRSLNKPSATAAGRQSIGAQNTVLDSLSKKMFDKYMKDTTPGDQPKGHSFSFKKRLLKQRQQSIDNHKTDGQPALQSAAETNTSAPNEPKLNSVLMRAKSIDESILRSLSNEFNTEPNRQSRDESNAFCQPLVDNNLINNIINSIEIDGNYDSNHCFDKSAKSGQTLGSSVDPPSESQSSDSLHLNDIQIVARNPRIKRKSDVFDFEDESNDKSPEIPTKRRIYADLDSEGERVDRSSSSVDPIEDNHESSAESKKKKKFFTSNDRDNRLKTSNAYKHIIPTVDDPFQKNETHMKMTAVKKRTVKTSDGNECNGEKSDQKSAKESSASEKPKKRRAKKPETNYKRLNIKKKQTIPTEPLITSDTREEITALMSEALILMGHKEFRSNQELTVNRILSGKSCLLIASTGSGKSLCYQLPAYLNWKHKKSITLVISPLISLMEDQLLSVPKCLKAVCIHSGMSPTQRQTAFDSLLTGESQVLLLSPEAITGGNTCVNLNSLPPIGFVCIDEAHCLSEWSNNFRPSYLQLYRVLRDKLKIRTFLALTATATKKTALTIARILGLDPQNDIIGTTLVPENLVLTVSKDSNKELALIDLLKSNRFNGLKSIIIYCTRREQTERLASLIRVSFQEIRQTNKKTGKSVIVWDAQAYHAGMTAEERNRVQKRFIRGDLRVIVATIAFGMGINKADIRGIIHYNLPKSFENYMQEIGRAGRDGFEAHCHLFLDSDGSDLFELQRHIYANSTDRKCLRKLIEKIFKGCKCRSIMELEADDDSTAKLADNVCTGHEIAFPIQSTVLEMDLKEETISTLITYLELDFCKDKVKLLSPINSMCTILCYGDGSDQMKAIAKECPIVGIALTLYQKSQSSQEIPSKLKFDLVEVCSMLGRPISALRSELRQLEWENAPNGRKKRTNVRIMFSDLSFYLRSVGDLTEEQLNECLEFLYDFTQIQESLEVSKLRHVYMTFKKYSQTHCTNRINQTKSLELKHTLNNYFNDECNDSEINKLTDETFRQLINGTHVHGLEQARRNVRDLLAIHGTQTLTSARVIARILQGIPSPRFPADVWGKCRRFWRADITVNFNDLLKIANEELMLSKTN</sequence>
<dbReference type="CDD" id="cd18794">
    <property type="entry name" value="SF2_C_RecQ"/>
    <property type="match status" value="1"/>
</dbReference>
<keyword evidence="9" id="KW-0539">Nucleus</keyword>
<dbReference type="EC" id="5.6.2.4" evidence="11"/>
<feature type="region of interest" description="Disordered" evidence="13">
    <location>
        <begin position="266"/>
        <end position="328"/>
    </location>
</feature>
<evidence type="ECO:0000256" key="9">
    <source>
        <dbReference type="ARBA" id="ARBA00023242"/>
    </source>
</evidence>
<protein>
    <recommendedName>
        <fullName evidence="11">DNA 3'-5' helicase</fullName>
        <ecNumber evidence="11">5.6.2.4</ecNumber>
    </recommendedName>
</protein>
<dbReference type="GO" id="GO:0009378">
    <property type="term" value="F:four-way junction helicase activity"/>
    <property type="evidence" value="ECO:0007669"/>
    <property type="project" value="TreeGrafter"/>
</dbReference>
<dbReference type="GO" id="GO:0005737">
    <property type="term" value="C:cytoplasm"/>
    <property type="evidence" value="ECO:0007669"/>
    <property type="project" value="TreeGrafter"/>
</dbReference>
<evidence type="ECO:0000256" key="13">
    <source>
        <dbReference type="SAM" id="MobiDB-lite"/>
    </source>
</evidence>
<dbReference type="InterPro" id="IPR027417">
    <property type="entry name" value="P-loop_NTPase"/>
</dbReference>
<dbReference type="EMBL" id="OC863655">
    <property type="protein sequence ID" value="CAD7631171.1"/>
    <property type="molecule type" value="Genomic_DNA"/>
</dbReference>
<keyword evidence="4" id="KW-0378">Hydrolase</keyword>
<dbReference type="OrthoDB" id="18781at2759"/>
<dbReference type="FunFam" id="3.40.50.300:FF:000772">
    <property type="entry name" value="ATP-dependent DNA helicase Q4"/>
    <property type="match status" value="1"/>
</dbReference>
<keyword evidence="17" id="KW-1185">Reference proteome</keyword>
<dbReference type="InterPro" id="IPR001650">
    <property type="entry name" value="Helicase_C-like"/>
</dbReference>
<evidence type="ECO:0000256" key="6">
    <source>
        <dbReference type="ARBA" id="ARBA00022840"/>
    </source>
</evidence>
<dbReference type="SMART" id="SM00490">
    <property type="entry name" value="HELICc"/>
    <property type="match status" value="1"/>
</dbReference>
<keyword evidence="6" id="KW-0067">ATP-binding</keyword>
<dbReference type="GO" id="GO:0043138">
    <property type="term" value="F:3'-5' DNA helicase activity"/>
    <property type="evidence" value="ECO:0007669"/>
    <property type="project" value="UniProtKB-EC"/>
</dbReference>
<feature type="compositionally biased region" description="Basic and acidic residues" evidence="13">
    <location>
        <begin position="375"/>
        <end position="392"/>
    </location>
</feature>
<dbReference type="EMBL" id="CAJPIZ010009080">
    <property type="protein sequence ID" value="CAG2111601.1"/>
    <property type="molecule type" value="Genomic_DNA"/>
</dbReference>
<comment type="similarity">
    <text evidence="2">Belongs to the helicase family. RecQ subfamily.</text>
</comment>
<gene>
    <name evidence="16" type="ORF">OSB1V03_LOCUS11580</name>
</gene>
<keyword evidence="7" id="KW-0238">DNA-binding</keyword>
<dbReference type="GO" id="GO:0005524">
    <property type="term" value="F:ATP binding"/>
    <property type="evidence" value="ECO:0007669"/>
    <property type="project" value="UniProtKB-KW"/>
</dbReference>
<evidence type="ECO:0000256" key="7">
    <source>
        <dbReference type="ARBA" id="ARBA00023125"/>
    </source>
</evidence>
<dbReference type="AlphaFoldDB" id="A0A7R9KXZ8"/>
<evidence type="ECO:0000259" key="15">
    <source>
        <dbReference type="PROSITE" id="PS51194"/>
    </source>
</evidence>
<feature type="non-terminal residue" evidence="16">
    <location>
        <position position="1156"/>
    </location>
</feature>
<evidence type="ECO:0000256" key="8">
    <source>
        <dbReference type="ARBA" id="ARBA00023235"/>
    </source>
</evidence>
<evidence type="ECO:0000256" key="10">
    <source>
        <dbReference type="ARBA" id="ARBA00034617"/>
    </source>
</evidence>
<comment type="catalytic activity">
    <reaction evidence="12">
        <text>ATP + H2O = ADP + phosphate + H(+)</text>
        <dbReference type="Rhea" id="RHEA:13065"/>
        <dbReference type="ChEBI" id="CHEBI:15377"/>
        <dbReference type="ChEBI" id="CHEBI:15378"/>
        <dbReference type="ChEBI" id="CHEBI:30616"/>
        <dbReference type="ChEBI" id="CHEBI:43474"/>
        <dbReference type="ChEBI" id="CHEBI:456216"/>
    </reaction>
</comment>
<dbReference type="Gene3D" id="3.40.50.300">
    <property type="entry name" value="P-loop containing nucleotide triphosphate hydrolases"/>
    <property type="match status" value="2"/>
</dbReference>
<keyword evidence="8" id="KW-0413">Isomerase</keyword>
<name>A0A7R9KXZ8_9ACAR</name>
<feature type="region of interest" description="Disordered" evidence="13">
    <location>
        <begin position="360"/>
        <end position="403"/>
    </location>
</feature>
<feature type="region of interest" description="Disordered" evidence="13">
    <location>
        <begin position="123"/>
        <end position="153"/>
    </location>
</feature>
<organism evidence="16">
    <name type="scientific">Medioppia subpectinata</name>
    <dbReference type="NCBI Taxonomy" id="1979941"/>
    <lineage>
        <taxon>Eukaryota</taxon>
        <taxon>Metazoa</taxon>
        <taxon>Ecdysozoa</taxon>
        <taxon>Arthropoda</taxon>
        <taxon>Chelicerata</taxon>
        <taxon>Arachnida</taxon>
        <taxon>Acari</taxon>
        <taxon>Acariformes</taxon>
        <taxon>Sarcoptiformes</taxon>
        <taxon>Oribatida</taxon>
        <taxon>Brachypylina</taxon>
        <taxon>Oppioidea</taxon>
        <taxon>Oppiidae</taxon>
        <taxon>Medioppia</taxon>
    </lineage>
</organism>
<dbReference type="PANTHER" id="PTHR13710:SF108">
    <property type="entry name" value="ATP-DEPENDENT DNA HELICASE Q4"/>
    <property type="match status" value="1"/>
</dbReference>
<dbReference type="InterPro" id="IPR004589">
    <property type="entry name" value="DNA_helicase_ATP-dep_RecQ"/>
</dbReference>